<dbReference type="InterPro" id="IPR013780">
    <property type="entry name" value="Glyco_hydro_b"/>
</dbReference>
<evidence type="ECO:0000256" key="7">
    <source>
        <dbReference type="ARBA" id="ARBA00023295"/>
    </source>
</evidence>
<dbReference type="NCBIfam" id="TIGR02103">
    <property type="entry name" value="pullul_strch"/>
    <property type="match status" value="1"/>
</dbReference>
<dbReference type="InterPro" id="IPR024561">
    <property type="entry name" value="Pullul_strch_C"/>
</dbReference>
<keyword evidence="4" id="KW-0732">Signal</keyword>
<feature type="region of interest" description="Disordered" evidence="13">
    <location>
        <begin position="69"/>
        <end position="98"/>
    </location>
</feature>
<gene>
    <name evidence="15" type="primary">pulA</name>
    <name evidence="15" type="ORF">ACFO8M_18435</name>
</gene>
<evidence type="ECO:0000256" key="3">
    <source>
        <dbReference type="ARBA" id="ARBA00012595"/>
    </source>
</evidence>
<dbReference type="InterPro" id="IPR004193">
    <property type="entry name" value="Glyco_hydro_13_N"/>
</dbReference>
<dbReference type="SUPFAM" id="SSF49452">
    <property type="entry name" value="Starch-binding domain-like"/>
    <property type="match status" value="3"/>
</dbReference>
<dbReference type="Pfam" id="PF11852">
    <property type="entry name" value="Pullul_strch_C"/>
    <property type="match status" value="1"/>
</dbReference>
<keyword evidence="6" id="KW-0106">Calcium</keyword>
<keyword evidence="16" id="KW-1185">Reference proteome</keyword>
<dbReference type="Gene3D" id="2.60.40.1180">
    <property type="entry name" value="Golgi alpha-mannosidase II"/>
    <property type="match status" value="2"/>
</dbReference>
<evidence type="ECO:0000256" key="10">
    <source>
        <dbReference type="ARBA" id="ARBA00029618"/>
    </source>
</evidence>
<evidence type="ECO:0000259" key="14">
    <source>
        <dbReference type="SMART" id="SM00642"/>
    </source>
</evidence>
<dbReference type="SUPFAM" id="SSF51011">
    <property type="entry name" value="Glycosyl hydrolase domain"/>
    <property type="match status" value="2"/>
</dbReference>
<dbReference type="InterPro" id="IPR011839">
    <property type="entry name" value="Pullul_strch"/>
</dbReference>
<feature type="domain" description="Glycosyl hydrolase family 13 catalytic" evidence="14">
    <location>
        <begin position="59"/>
        <end position="525"/>
    </location>
</feature>
<dbReference type="InterPro" id="IPR013783">
    <property type="entry name" value="Ig-like_fold"/>
</dbReference>
<dbReference type="InterPro" id="IPR014756">
    <property type="entry name" value="Ig_E-set"/>
</dbReference>
<dbReference type="Gene3D" id="2.60.40.1110">
    <property type="match status" value="3"/>
</dbReference>
<feature type="compositionally biased region" description="Polar residues" evidence="13">
    <location>
        <begin position="71"/>
        <end position="98"/>
    </location>
</feature>
<evidence type="ECO:0000256" key="8">
    <source>
        <dbReference type="ARBA" id="ARBA00023965"/>
    </source>
</evidence>
<dbReference type="Pfam" id="PF03714">
    <property type="entry name" value="PUD"/>
    <property type="match status" value="3"/>
</dbReference>
<dbReference type="InterPro" id="IPR006047">
    <property type="entry name" value="GH13_cat_dom"/>
</dbReference>
<dbReference type="EC" id="3.2.1.41" evidence="9"/>
<dbReference type="InterPro" id="IPR013784">
    <property type="entry name" value="Carb-bd-like_fold"/>
</dbReference>
<dbReference type="EMBL" id="JBHRWO010000019">
    <property type="protein sequence ID" value="MFC3494468.1"/>
    <property type="molecule type" value="Genomic_DNA"/>
</dbReference>
<dbReference type="Pfam" id="PF17967">
    <property type="entry name" value="Pullulanase_N2"/>
    <property type="match status" value="1"/>
</dbReference>
<dbReference type="PANTHER" id="PTHR43002">
    <property type="entry name" value="GLYCOGEN DEBRANCHING ENZYME"/>
    <property type="match status" value="1"/>
</dbReference>
<dbReference type="EC" id="3.2.1.1" evidence="3"/>
<evidence type="ECO:0000256" key="12">
    <source>
        <dbReference type="ARBA" id="ARBA00031076"/>
    </source>
</evidence>
<reference evidence="16" key="1">
    <citation type="journal article" date="2019" name="Int. J. Syst. Evol. Microbiol.">
        <title>The Global Catalogue of Microorganisms (GCM) 10K type strain sequencing project: providing services to taxonomists for standard genome sequencing and annotation.</title>
        <authorList>
            <consortium name="The Broad Institute Genomics Platform"/>
            <consortium name="The Broad Institute Genome Sequencing Center for Infectious Disease"/>
            <person name="Wu L."/>
            <person name="Ma J."/>
        </authorList>
    </citation>
    <scope>NUCLEOTIDE SEQUENCE [LARGE SCALE GENOMIC DNA]</scope>
    <source>
        <strain evidence="16">CGMCC 4.7396</strain>
    </source>
</reference>
<dbReference type="InterPro" id="IPR017853">
    <property type="entry name" value="GH"/>
</dbReference>
<name>A0ABV7Q4D2_9ACTN</name>
<dbReference type="Gene3D" id="2.60.40.10">
    <property type="entry name" value="Immunoglobulins"/>
    <property type="match status" value="1"/>
</dbReference>
<organism evidence="15 16">
    <name type="scientific">Glycomyces rhizosphaerae</name>
    <dbReference type="NCBI Taxonomy" id="2054422"/>
    <lineage>
        <taxon>Bacteria</taxon>
        <taxon>Bacillati</taxon>
        <taxon>Actinomycetota</taxon>
        <taxon>Actinomycetes</taxon>
        <taxon>Glycomycetales</taxon>
        <taxon>Glycomycetaceae</taxon>
        <taxon>Glycomyces</taxon>
    </lineage>
</organism>
<evidence type="ECO:0000256" key="1">
    <source>
        <dbReference type="ARBA" id="ARBA00000548"/>
    </source>
</evidence>
<evidence type="ECO:0000256" key="11">
    <source>
        <dbReference type="ARBA" id="ARBA00030238"/>
    </source>
</evidence>
<dbReference type="Pfam" id="PF02922">
    <property type="entry name" value="CBM_48"/>
    <property type="match status" value="1"/>
</dbReference>
<feature type="region of interest" description="Disordered" evidence="13">
    <location>
        <begin position="21"/>
        <end position="42"/>
    </location>
</feature>
<dbReference type="CDD" id="cd10315">
    <property type="entry name" value="CBM41_pullulanase"/>
    <property type="match status" value="3"/>
</dbReference>
<dbReference type="SUPFAM" id="SSF51445">
    <property type="entry name" value="(Trans)glycosidases"/>
    <property type="match status" value="2"/>
</dbReference>
<dbReference type="Pfam" id="PF00128">
    <property type="entry name" value="Alpha-amylase"/>
    <property type="match status" value="1"/>
</dbReference>
<feature type="region of interest" description="Disordered" evidence="13">
    <location>
        <begin position="1561"/>
        <end position="1583"/>
    </location>
</feature>
<evidence type="ECO:0000256" key="4">
    <source>
        <dbReference type="ARBA" id="ARBA00022729"/>
    </source>
</evidence>
<evidence type="ECO:0000313" key="16">
    <source>
        <dbReference type="Proteomes" id="UP001595712"/>
    </source>
</evidence>
<comment type="catalytic activity">
    <reaction evidence="8">
        <text>Hydrolysis of (1-&gt;6)-alpha-D-glucosidic linkages in pullulan, amylopectin and glycogen, and in the alpha- and beta-limit dextrins of amylopectin and glycogen.</text>
        <dbReference type="EC" id="3.2.1.41"/>
    </reaction>
</comment>
<protein>
    <recommendedName>
        <fullName evidence="11">1,4-alpha-D-glucan glucanohydrolase</fullName>
        <ecNumber evidence="3">3.2.1.1</ecNumber>
        <ecNumber evidence="9">3.2.1.41</ecNumber>
    </recommendedName>
    <alternativeName>
        <fullName evidence="10">Alpha-dextrin endo-1,6-alpha-glucosidase</fullName>
    </alternativeName>
    <alternativeName>
        <fullName evidence="12">Pullulan 6-glucanohydrolase</fullName>
    </alternativeName>
</protein>
<comment type="similarity">
    <text evidence="2">Belongs to the glycosyl hydrolase 13 family.</text>
</comment>
<keyword evidence="5" id="KW-0378">Hydrolase</keyword>
<evidence type="ECO:0000256" key="13">
    <source>
        <dbReference type="SAM" id="MobiDB-lite"/>
    </source>
</evidence>
<sequence length="1889" mass="202189">MPRTARIAAGVLGSALVLTACTTPDRPPGDDGSWSDEPTDSQLASLAQATTDEAEQFYFVMTDRFADGDESNNTGAAGQIDGSQASPKEGDSLTTGYDPTQRMFYQGGDLAGVEQQLDYIEGLGTTAIWLTPVVVNQPVQVTDNWTGAGYHGYWGTDFTAVDPHLGDDAQLQSLIDAAHDRGMEIYLDIVVNHTADAVEYAEGSNAYVAKEDSPYTDAEGRAFEDANYATSDEFPEVNADSSAYTPVLEDDETELKSPEWLNDPQMYHNRGDSTYTGESSTYGDFSGLDDLWTERPEVVDGWIDVYSDWIADSGVDGFRMDTVKHVNLEFWPQFLAGIREASDAKGIDFFAFGEVYSGDPNLTSSYVRQGDLDAVLDFGFHGAATGFATGAAGAEGLSTLYQSDALFTSDGTDALAMPTFVSNHDIGRVGRNIVETTDEATWTDRAILAQQLMFLTRGQPVVYYGDEQGFTGSGGDDYSRQTMFASQVDDYLDDELIGTDATHAVDNYDTDHPIYQAIAELSQLRAEHPALANGVQVSRAAENGVFSFSRVKSEEGVEYLVAVSNSTEAQTVDVETYSDTFTSVYGEGSIEAADGAAQITVPPLSAVVFKADNVIGAADAPSVSLTVDAESATTAYVDATVSGDPLARVAFAASVDGGEWTYVGTSPGPDHRIAYDLNGLAGGRSVEFKAVVLDREGRSASAKATTTVATPEQAGSSLNWANVHYDGDASKWGLYAWGDIAESSQTTWPETNAFAGEDSYGSFASLRLAEDASSVGYLVIDEAGNKDYASDRTFDPSATPEIWLSAGSGDVAYSLAEANGYVTVHAPDDGTDWGLHLWGDALAEGAGTEWDAPRAPDGTDAWGLYWHVPVDDFDADLGLIVHSGDAKLAESDVILKPSTLGETWVTSTGAHASQAAADGKAVIHYQRPDGDLDGWTLHTWEGAADPTDWTAGLEPARTDAFGAVYEVDLTEDAEALSYVIHRGDEKDLPTDQRLDFAEYGQEVWITAATEGYVRPAGASTDRTQDLDLAAEQAIWLDADTIAMDVAPTDGKVFELLSSADGSIAAEDGALTGSYESIALTAAGGLTEAQRQAWPQYWDYKAFKVNADGDAIREALRGQLVAVERDHTGTAWYATGVQTAGALDAVYDDALDADLGVTWKGKKPTVSLWAPSAQSVSLELFDSPEDTEPSVHEMDFSERTGVWSVAGAKDWDRKYYRFALEVWHPASQAVESYSVTDPNSLSLAADSTHSQIVNLDAADLKPDGWDGEDAPAEVETAAAQVWELHVRDFSIADESMDEALRGTYAAFTQEDSTSVQHLAELAEAGLTHVHLLPTFDIASIPETSQATVDCEMDLMAANSTEQQACVGAVRTDDAFNWGYDPLHFNTPEGSYATEADGTQRILEYRQMVQAMHELGLRVVNDVVYNHTAASGTADKSVLDRIVPGYYHRLDANGEVQTSTCCANTATERPMFDKFIVESAVLWQDAYHVDGFRFDLMGHHPKSNLLAVQAALDEDMLLYGEGWNFGEVANDALFEQATQVNMAGTGIGTFNDRMRDAVRGGGPFDGDPTTQGFGSGAWTDDNDGEATDDELAALLHAQDLTKLGLVGNLADYAFTASDGTETTGAELDYNGTGAGYTAQPGEAVNYVDAHDNEILFDALAYKLDAEVTGTERTQMQVLSMATAVLSQGTGFSTAGSELLRSKSLDRDSYDSGDWFNAIRWNCEGTEGFGSSSNGFGAGLPPQWTSEAKWPYAEDAIAAVAQPSCADIEMANQRYLELLEISSSTCAFNLGDAEEVAERVSFPLSGTEDEAPGVITMRIDLDGLDDAFKSVTVVFNASPAAVTQTIADTAGSGSELHPVLQDSADPAFAEAAFDDATGTFTVPGRTVAVFAS</sequence>
<accession>A0ABV7Q4D2</accession>
<keyword evidence="7" id="KW-0326">Glycosidase</keyword>
<evidence type="ECO:0000256" key="2">
    <source>
        <dbReference type="ARBA" id="ARBA00008061"/>
    </source>
</evidence>
<proteinExistence type="inferred from homology"/>
<dbReference type="SMART" id="SM00642">
    <property type="entry name" value="Aamy"/>
    <property type="match status" value="1"/>
</dbReference>
<dbReference type="CDD" id="cd11339">
    <property type="entry name" value="AmyAc_bac_CMD_like_2"/>
    <property type="match status" value="1"/>
</dbReference>
<evidence type="ECO:0000313" key="15">
    <source>
        <dbReference type="EMBL" id="MFC3494468.1"/>
    </source>
</evidence>
<dbReference type="Gene3D" id="2.60.40.1130">
    <property type="entry name" value="Rab geranylgeranyltransferase alpha-subunit, insert domain"/>
    <property type="match status" value="1"/>
</dbReference>
<dbReference type="Proteomes" id="UP001595712">
    <property type="component" value="Unassembled WGS sequence"/>
</dbReference>
<evidence type="ECO:0000256" key="9">
    <source>
        <dbReference type="ARBA" id="ARBA00024062"/>
    </source>
</evidence>
<dbReference type="Gene3D" id="3.20.20.80">
    <property type="entry name" value="Glycosidases"/>
    <property type="match status" value="2"/>
</dbReference>
<dbReference type="PROSITE" id="PS51257">
    <property type="entry name" value="PROKAR_LIPOPROTEIN"/>
    <property type="match status" value="1"/>
</dbReference>
<dbReference type="SUPFAM" id="SSF81296">
    <property type="entry name" value="E set domains"/>
    <property type="match status" value="2"/>
</dbReference>
<dbReference type="RefSeq" id="WP_387978245.1">
    <property type="nucleotide sequence ID" value="NZ_JBHRWO010000019.1"/>
</dbReference>
<dbReference type="InterPro" id="IPR040671">
    <property type="entry name" value="Pullulanase_N2"/>
</dbReference>
<comment type="caution">
    <text evidence="15">The sequence shown here is derived from an EMBL/GenBank/DDBJ whole genome shotgun (WGS) entry which is preliminary data.</text>
</comment>
<evidence type="ECO:0000256" key="5">
    <source>
        <dbReference type="ARBA" id="ARBA00022801"/>
    </source>
</evidence>
<dbReference type="CDD" id="cd02860">
    <property type="entry name" value="E_set_Pullulanase"/>
    <property type="match status" value="1"/>
</dbReference>
<evidence type="ECO:0000256" key="6">
    <source>
        <dbReference type="ARBA" id="ARBA00022837"/>
    </source>
</evidence>
<comment type="catalytic activity">
    <reaction evidence="1">
        <text>Endohydrolysis of (1-&gt;4)-alpha-D-glucosidic linkages in polysaccharides containing three or more (1-&gt;4)-alpha-linked D-glucose units.</text>
        <dbReference type="EC" id="3.2.1.1"/>
    </reaction>
</comment>
<dbReference type="InterPro" id="IPR005323">
    <property type="entry name" value="CBM41_pullulanase"/>
</dbReference>
<dbReference type="CDD" id="cd11341">
    <property type="entry name" value="AmyAc_Pullulanase_LD-like"/>
    <property type="match status" value="1"/>
</dbReference>